<dbReference type="GO" id="GO:0046982">
    <property type="term" value="F:protein heterodimerization activity"/>
    <property type="evidence" value="ECO:0007669"/>
    <property type="project" value="InterPro"/>
</dbReference>
<name>A0A9V1ERS6_PANPR</name>
<organism evidence="3 4">
    <name type="scientific">Panthera pardus</name>
    <name type="common">Leopard</name>
    <name type="synonym">Felis pardus</name>
    <dbReference type="NCBI Taxonomy" id="9691"/>
    <lineage>
        <taxon>Eukaryota</taxon>
        <taxon>Metazoa</taxon>
        <taxon>Chordata</taxon>
        <taxon>Craniata</taxon>
        <taxon>Vertebrata</taxon>
        <taxon>Euteleostomi</taxon>
        <taxon>Mammalia</taxon>
        <taxon>Eutheria</taxon>
        <taxon>Laurasiatheria</taxon>
        <taxon>Carnivora</taxon>
        <taxon>Feliformia</taxon>
        <taxon>Felidae</taxon>
        <taxon>Pantherinae</taxon>
        <taxon>Panthera</taxon>
    </lineage>
</organism>
<dbReference type="Proteomes" id="UP001165780">
    <property type="component" value="Unplaced"/>
</dbReference>
<gene>
    <name evidence="4" type="primary">LOC109256440</name>
</gene>
<evidence type="ECO:0000256" key="1">
    <source>
        <dbReference type="ARBA" id="ARBA00006846"/>
    </source>
</evidence>
<dbReference type="InterPro" id="IPR009072">
    <property type="entry name" value="Histone-fold"/>
</dbReference>
<dbReference type="PANTHER" id="PTHR23428">
    <property type="entry name" value="HISTONE H2B"/>
    <property type="match status" value="1"/>
</dbReference>
<dbReference type="Pfam" id="PF00125">
    <property type="entry name" value="Histone"/>
    <property type="match status" value="1"/>
</dbReference>
<feature type="domain" description="Core Histone H2A/H2B/H3" evidence="2">
    <location>
        <begin position="16"/>
        <end position="73"/>
    </location>
</feature>
<reference evidence="4" key="1">
    <citation type="submission" date="2025-08" db="UniProtKB">
        <authorList>
            <consortium name="RefSeq"/>
        </authorList>
    </citation>
    <scope>IDENTIFICATION</scope>
    <source>
        <tissue evidence="4">Whole blood</tissue>
    </source>
</reference>
<accession>A0A9V1ERS6</accession>
<proteinExistence type="inferred from homology"/>
<dbReference type="InterPro" id="IPR007125">
    <property type="entry name" value="H2A/H2B/H3"/>
</dbReference>
<dbReference type="GO" id="GO:0000786">
    <property type="term" value="C:nucleosome"/>
    <property type="evidence" value="ECO:0007669"/>
    <property type="project" value="InterPro"/>
</dbReference>
<dbReference type="GO" id="GO:0003677">
    <property type="term" value="F:DNA binding"/>
    <property type="evidence" value="ECO:0007669"/>
    <property type="project" value="InterPro"/>
</dbReference>
<comment type="similarity">
    <text evidence="1">Belongs to the histone H2B family.</text>
</comment>
<dbReference type="SUPFAM" id="SSF47113">
    <property type="entry name" value="Histone-fold"/>
    <property type="match status" value="1"/>
</dbReference>
<evidence type="ECO:0000313" key="4">
    <source>
        <dbReference type="RefSeq" id="XP_019287314.1"/>
    </source>
</evidence>
<dbReference type="GeneID" id="109256440"/>
<dbReference type="RefSeq" id="XP_019287314.1">
    <property type="nucleotide sequence ID" value="XM_019431769.1"/>
</dbReference>
<dbReference type="KEGG" id="ppad:109256440"/>
<protein>
    <submittedName>
        <fullName evidence="4">Histone H2B type 1-A-like</fullName>
    </submittedName>
</protein>
<dbReference type="CDD" id="cd22910">
    <property type="entry name" value="HFD_H2B"/>
    <property type="match status" value="1"/>
</dbReference>
<dbReference type="AlphaFoldDB" id="A0A9V1ERS6"/>
<evidence type="ECO:0000313" key="3">
    <source>
        <dbReference type="Proteomes" id="UP001165780"/>
    </source>
</evidence>
<sequence length="96" mass="10602">MATGPKTGKLTLRMTQILKQSQEGLALLQEAMSVMVSLLTDILERIVGVASRLAHSTKHSTITSKEIQRAVRLLLLREFGKHVVSEATKAVIRYTT</sequence>
<dbReference type="GO" id="GO:0030527">
    <property type="term" value="F:structural constituent of chromatin"/>
    <property type="evidence" value="ECO:0007669"/>
    <property type="project" value="InterPro"/>
</dbReference>
<dbReference type="InterPro" id="IPR000558">
    <property type="entry name" value="Histone_H2B"/>
</dbReference>
<evidence type="ECO:0000259" key="2">
    <source>
        <dbReference type="Pfam" id="PF00125"/>
    </source>
</evidence>
<dbReference type="SMART" id="SM00427">
    <property type="entry name" value="H2B"/>
    <property type="match status" value="1"/>
</dbReference>
<dbReference type="Gene3D" id="1.10.20.10">
    <property type="entry name" value="Histone, subunit A"/>
    <property type="match status" value="1"/>
</dbReference>
<keyword evidence="3" id="KW-1185">Reference proteome</keyword>
<dbReference type="PRINTS" id="PR00621">
    <property type="entry name" value="HISTONEH2B"/>
</dbReference>